<evidence type="ECO:0000256" key="6">
    <source>
        <dbReference type="SAM" id="Phobius"/>
    </source>
</evidence>
<dbReference type="InterPro" id="IPR000326">
    <property type="entry name" value="PAP2/HPO"/>
</dbReference>
<evidence type="ECO:0000256" key="4">
    <source>
        <dbReference type="ARBA" id="ARBA00022989"/>
    </source>
</evidence>
<evidence type="ECO:0000256" key="1">
    <source>
        <dbReference type="ARBA" id="ARBA00004141"/>
    </source>
</evidence>
<dbReference type="FunFam" id="1.20.144.10:FF:000032">
    <property type="entry name" value="PAP2 superfamily protein"/>
    <property type="match status" value="1"/>
</dbReference>
<protein>
    <submittedName>
        <fullName evidence="8">PAP2 superfamily protein</fullName>
    </submittedName>
</protein>
<dbReference type="KEGG" id="tva:4762970"/>
<evidence type="ECO:0000256" key="3">
    <source>
        <dbReference type="ARBA" id="ARBA00022692"/>
    </source>
</evidence>
<dbReference type="GO" id="GO:0006644">
    <property type="term" value="P:phospholipid metabolic process"/>
    <property type="evidence" value="ECO:0000318"/>
    <property type="project" value="GO_Central"/>
</dbReference>
<evidence type="ECO:0000313" key="9">
    <source>
        <dbReference type="Proteomes" id="UP000001542"/>
    </source>
</evidence>
<dbReference type="InParanoid" id="A2EQG2"/>
<sequence length="253" mass="27881">MLLVDFFNFLSQYAIIDWIVNILLLVPAYILKYTTFGENFTPFITSDIDNPISTNSLTYGILCIVIFGVGSLIVILLWLLIYYDVNVIKATASYIFSIASAMLVCAAIGKIVGRPRPDTIAICGGDGSYLTCTGFLDQKQLASQFSSFPATEAAEAMAAAIFLCLYIGELIPYYNNVTSLLMASPIFFAIFVVAACIWDRRNHIDDAVCAMIIGAVMGLISFHTFKKVIKQKKIELRPAAVTETSSLPMPRYN</sequence>
<dbReference type="InterPro" id="IPR036938">
    <property type="entry name" value="PAP2/HPO_sf"/>
</dbReference>
<evidence type="ECO:0000259" key="7">
    <source>
        <dbReference type="SMART" id="SM00014"/>
    </source>
</evidence>
<dbReference type="GO" id="GO:0008195">
    <property type="term" value="F:phosphatidate phosphatase activity"/>
    <property type="evidence" value="ECO:0000318"/>
    <property type="project" value="GO_Central"/>
</dbReference>
<dbReference type="PANTHER" id="PTHR10165">
    <property type="entry name" value="LIPID PHOSPHATE PHOSPHATASE"/>
    <property type="match status" value="1"/>
</dbReference>
<dbReference type="SMART" id="SM00014">
    <property type="entry name" value="acidPPc"/>
    <property type="match status" value="1"/>
</dbReference>
<evidence type="ECO:0000313" key="8">
    <source>
        <dbReference type="EMBL" id="EAY05104.1"/>
    </source>
</evidence>
<evidence type="ECO:0000256" key="5">
    <source>
        <dbReference type="ARBA" id="ARBA00023136"/>
    </source>
</evidence>
<dbReference type="Gene3D" id="1.20.144.10">
    <property type="entry name" value="Phosphatidic acid phosphatase type 2/haloperoxidase"/>
    <property type="match status" value="1"/>
</dbReference>
<keyword evidence="4 6" id="KW-1133">Transmembrane helix</keyword>
<reference evidence="8" key="1">
    <citation type="submission" date="2006-10" db="EMBL/GenBank/DDBJ databases">
        <authorList>
            <person name="Amadeo P."/>
            <person name="Zhao Q."/>
            <person name="Wortman J."/>
            <person name="Fraser-Liggett C."/>
            <person name="Carlton J."/>
        </authorList>
    </citation>
    <scope>NUCLEOTIDE SEQUENCE</scope>
    <source>
        <strain evidence="8">G3</strain>
    </source>
</reference>
<dbReference type="InterPro" id="IPR043216">
    <property type="entry name" value="PAP-like"/>
</dbReference>
<gene>
    <name evidence="8" type="ORF">TVAG_108380</name>
</gene>
<dbReference type="EMBL" id="DS113457">
    <property type="protein sequence ID" value="EAY05104.1"/>
    <property type="molecule type" value="Genomic_DNA"/>
</dbReference>
<dbReference type="PANTHER" id="PTHR10165:SF35">
    <property type="entry name" value="RE23632P"/>
    <property type="match status" value="1"/>
</dbReference>
<feature type="transmembrane region" description="Helical" evidence="6">
    <location>
        <begin position="180"/>
        <end position="198"/>
    </location>
</feature>
<dbReference type="AlphaFoldDB" id="A2EQG2"/>
<keyword evidence="3 6" id="KW-0812">Transmembrane</keyword>
<dbReference type="Proteomes" id="UP000001542">
    <property type="component" value="Unassembled WGS sequence"/>
</dbReference>
<name>A2EQG2_TRIV3</name>
<feature type="transmembrane region" description="Helical" evidence="6">
    <location>
        <begin position="207"/>
        <end position="225"/>
    </location>
</feature>
<dbReference type="SUPFAM" id="SSF48317">
    <property type="entry name" value="Acid phosphatase/Vanadium-dependent haloperoxidase"/>
    <property type="match status" value="1"/>
</dbReference>
<dbReference type="OrthoDB" id="10030083at2759"/>
<proteinExistence type="inferred from homology"/>
<dbReference type="RefSeq" id="XP_001317327.1">
    <property type="nucleotide sequence ID" value="XM_001317292.1"/>
</dbReference>
<comment type="subcellular location">
    <subcellularLocation>
        <location evidence="1">Membrane</location>
        <topology evidence="1">Multi-pass membrane protein</topology>
    </subcellularLocation>
</comment>
<keyword evidence="5 6" id="KW-0472">Membrane</keyword>
<dbReference type="VEuPathDB" id="TrichDB:TVAG_108380"/>
<organism evidence="8 9">
    <name type="scientific">Trichomonas vaginalis (strain ATCC PRA-98 / G3)</name>
    <dbReference type="NCBI Taxonomy" id="412133"/>
    <lineage>
        <taxon>Eukaryota</taxon>
        <taxon>Metamonada</taxon>
        <taxon>Parabasalia</taxon>
        <taxon>Trichomonadida</taxon>
        <taxon>Trichomonadidae</taxon>
        <taxon>Trichomonas</taxon>
    </lineage>
</organism>
<dbReference type="STRING" id="5722.A2EQG2"/>
<feature type="transmembrane region" description="Helical" evidence="6">
    <location>
        <begin position="59"/>
        <end position="81"/>
    </location>
</feature>
<keyword evidence="9" id="KW-1185">Reference proteome</keyword>
<reference evidence="8" key="2">
    <citation type="journal article" date="2007" name="Science">
        <title>Draft genome sequence of the sexually transmitted pathogen Trichomonas vaginalis.</title>
        <authorList>
            <person name="Carlton J.M."/>
            <person name="Hirt R.P."/>
            <person name="Silva J.C."/>
            <person name="Delcher A.L."/>
            <person name="Schatz M."/>
            <person name="Zhao Q."/>
            <person name="Wortman J.R."/>
            <person name="Bidwell S.L."/>
            <person name="Alsmark U.C.M."/>
            <person name="Besteiro S."/>
            <person name="Sicheritz-Ponten T."/>
            <person name="Noel C.J."/>
            <person name="Dacks J.B."/>
            <person name="Foster P.G."/>
            <person name="Simillion C."/>
            <person name="Van de Peer Y."/>
            <person name="Miranda-Saavedra D."/>
            <person name="Barton G.J."/>
            <person name="Westrop G.D."/>
            <person name="Mueller S."/>
            <person name="Dessi D."/>
            <person name="Fiori P.L."/>
            <person name="Ren Q."/>
            <person name="Paulsen I."/>
            <person name="Zhang H."/>
            <person name="Bastida-Corcuera F.D."/>
            <person name="Simoes-Barbosa A."/>
            <person name="Brown M.T."/>
            <person name="Hayes R.D."/>
            <person name="Mukherjee M."/>
            <person name="Okumura C.Y."/>
            <person name="Schneider R."/>
            <person name="Smith A.J."/>
            <person name="Vanacova S."/>
            <person name="Villalvazo M."/>
            <person name="Haas B.J."/>
            <person name="Pertea M."/>
            <person name="Feldblyum T.V."/>
            <person name="Utterback T.R."/>
            <person name="Shu C.L."/>
            <person name="Osoegawa K."/>
            <person name="de Jong P.J."/>
            <person name="Hrdy I."/>
            <person name="Horvathova L."/>
            <person name="Zubacova Z."/>
            <person name="Dolezal P."/>
            <person name="Malik S.B."/>
            <person name="Logsdon J.M. Jr."/>
            <person name="Henze K."/>
            <person name="Gupta A."/>
            <person name="Wang C.C."/>
            <person name="Dunne R.L."/>
            <person name="Upcroft J.A."/>
            <person name="Upcroft P."/>
            <person name="White O."/>
            <person name="Salzberg S.L."/>
            <person name="Tang P."/>
            <person name="Chiu C.-H."/>
            <person name="Lee Y.-S."/>
            <person name="Embley T.M."/>
            <person name="Coombs G.H."/>
            <person name="Mottram J.C."/>
            <person name="Tachezy J."/>
            <person name="Fraser-Liggett C.M."/>
            <person name="Johnson P.J."/>
        </authorList>
    </citation>
    <scope>NUCLEOTIDE SEQUENCE [LARGE SCALE GENOMIC DNA]</scope>
    <source>
        <strain evidence="8">G3</strain>
    </source>
</reference>
<comment type="similarity">
    <text evidence="2">Belongs to the PA-phosphatase related phosphoesterase family.</text>
</comment>
<feature type="transmembrane region" description="Helical" evidence="6">
    <location>
        <begin position="93"/>
        <end position="112"/>
    </location>
</feature>
<dbReference type="GO" id="GO:0046839">
    <property type="term" value="P:phospholipid dephosphorylation"/>
    <property type="evidence" value="ECO:0000318"/>
    <property type="project" value="GO_Central"/>
</dbReference>
<accession>A2EQG2</accession>
<evidence type="ECO:0000256" key="2">
    <source>
        <dbReference type="ARBA" id="ARBA00008816"/>
    </source>
</evidence>
<dbReference type="GO" id="GO:0016020">
    <property type="term" value="C:membrane"/>
    <property type="evidence" value="ECO:0000318"/>
    <property type="project" value="GO_Central"/>
</dbReference>
<dbReference type="Pfam" id="PF01569">
    <property type="entry name" value="PAP2"/>
    <property type="match status" value="1"/>
</dbReference>
<feature type="domain" description="Phosphatidic acid phosphatase type 2/haloperoxidase" evidence="7">
    <location>
        <begin position="91"/>
        <end position="222"/>
    </location>
</feature>
<feature type="transmembrane region" description="Helical" evidence="6">
    <location>
        <begin position="12"/>
        <end position="31"/>
    </location>
</feature>
<dbReference type="VEuPathDB" id="TrichDB:TVAGG3_0214470"/>